<dbReference type="AlphaFoldDB" id="A0A1E1MKL3"/>
<dbReference type="Proteomes" id="UP000177625">
    <property type="component" value="Unassembled WGS sequence"/>
</dbReference>
<evidence type="ECO:0000313" key="2">
    <source>
        <dbReference type="EMBL" id="CZT49618.1"/>
    </source>
</evidence>
<feature type="compositionally biased region" description="Polar residues" evidence="1">
    <location>
        <begin position="171"/>
        <end position="182"/>
    </location>
</feature>
<feature type="region of interest" description="Disordered" evidence="1">
    <location>
        <begin position="140"/>
        <end position="211"/>
    </location>
</feature>
<proteinExistence type="predicted"/>
<feature type="compositionally biased region" description="Basic and acidic residues" evidence="1">
    <location>
        <begin position="140"/>
        <end position="149"/>
    </location>
</feature>
<protein>
    <submittedName>
        <fullName evidence="2">Uncharacterized protein</fullName>
    </submittedName>
</protein>
<gene>
    <name evidence="2" type="ORF">RSE6_10493</name>
</gene>
<evidence type="ECO:0000313" key="3">
    <source>
        <dbReference type="Proteomes" id="UP000177625"/>
    </source>
</evidence>
<name>A0A1E1MKL3_RHYSE</name>
<reference evidence="3" key="1">
    <citation type="submission" date="2016-03" db="EMBL/GenBank/DDBJ databases">
        <authorList>
            <person name="Guldener U."/>
        </authorList>
    </citation>
    <scope>NUCLEOTIDE SEQUENCE [LARGE SCALE GENOMIC DNA]</scope>
</reference>
<feature type="compositionally biased region" description="Acidic residues" evidence="1">
    <location>
        <begin position="150"/>
        <end position="160"/>
    </location>
</feature>
<evidence type="ECO:0000256" key="1">
    <source>
        <dbReference type="SAM" id="MobiDB-lite"/>
    </source>
</evidence>
<accession>A0A1E1MKL3</accession>
<dbReference type="EMBL" id="FJVC01000389">
    <property type="protein sequence ID" value="CZT49618.1"/>
    <property type="molecule type" value="Genomic_DNA"/>
</dbReference>
<feature type="compositionally biased region" description="Basic and acidic residues" evidence="1">
    <location>
        <begin position="185"/>
        <end position="195"/>
    </location>
</feature>
<keyword evidence="3" id="KW-1185">Reference proteome</keyword>
<sequence length="241" mass="26539">MASSAYDQKSPTSAHLAACGNIPAERSLLLCQTVPEILEALEDAYEKHQRGSVKCQWLTTSLHQYLSQMSFKPIPESATTSVATASQLLDLVAQEGYNLCIKHFKEASMSWADMVINKQIMEKEAVAGCWKPITCAGDRGEDGAVKEDREQDDEDYEEGEPQTVVGAPATTHVQTNVSPSTSKRNRIDSDAEDKTSQASKRQKKMAVLLENNNPPKYFALSEAAAAKRKEYTHPFGRIEGV</sequence>
<organism evidence="2 3">
    <name type="scientific">Rhynchosporium secalis</name>
    <name type="common">Barley scald fungus</name>
    <dbReference type="NCBI Taxonomy" id="38038"/>
    <lineage>
        <taxon>Eukaryota</taxon>
        <taxon>Fungi</taxon>
        <taxon>Dikarya</taxon>
        <taxon>Ascomycota</taxon>
        <taxon>Pezizomycotina</taxon>
        <taxon>Leotiomycetes</taxon>
        <taxon>Helotiales</taxon>
        <taxon>Ploettnerulaceae</taxon>
        <taxon>Rhynchosporium</taxon>
    </lineage>
</organism>